<name>A0A4Y4CV88_ZOORA</name>
<dbReference type="PROSITE" id="PS50112">
    <property type="entry name" value="PAS"/>
    <property type="match status" value="1"/>
</dbReference>
<dbReference type="Pfam" id="PF13185">
    <property type="entry name" value="GAF_2"/>
    <property type="match status" value="1"/>
</dbReference>
<dbReference type="InterPro" id="IPR013655">
    <property type="entry name" value="PAS_fold_3"/>
</dbReference>
<dbReference type="InterPro" id="IPR035919">
    <property type="entry name" value="EAL_sf"/>
</dbReference>
<dbReference type="PROSITE" id="PS50883">
    <property type="entry name" value="EAL"/>
    <property type="match status" value="1"/>
</dbReference>
<dbReference type="SUPFAM" id="SSF55781">
    <property type="entry name" value="GAF domain-like"/>
    <property type="match status" value="1"/>
</dbReference>
<dbReference type="InterPro" id="IPR000014">
    <property type="entry name" value="PAS"/>
</dbReference>
<dbReference type="Pfam" id="PF13426">
    <property type="entry name" value="PAS_9"/>
    <property type="match status" value="1"/>
</dbReference>
<dbReference type="OrthoDB" id="9813903at2"/>
<dbReference type="CDD" id="cd00130">
    <property type="entry name" value="PAS"/>
    <property type="match status" value="2"/>
</dbReference>
<dbReference type="SMART" id="SM00304">
    <property type="entry name" value="HAMP"/>
    <property type="match status" value="1"/>
</dbReference>
<dbReference type="SMART" id="SM00091">
    <property type="entry name" value="PAS"/>
    <property type="match status" value="2"/>
</dbReference>
<dbReference type="Pfam" id="PF00672">
    <property type="entry name" value="HAMP"/>
    <property type="match status" value="1"/>
</dbReference>
<feature type="domain" description="HAMP" evidence="6">
    <location>
        <begin position="202"/>
        <end position="254"/>
    </location>
</feature>
<dbReference type="InterPro" id="IPR043128">
    <property type="entry name" value="Rev_trsase/Diguanyl_cyclase"/>
</dbReference>
<evidence type="ECO:0000259" key="7">
    <source>
        <dbReference type="PROSITE" id="PS50887"/>
    </source>
</evidence>
<dbReference type="SUPFAM" id="SSF55785">
    <property type="entry name" value="PYP-like sensor domain (PAS domain)"/>
    <property type="match status" value="2"/>
</dbReference>
<dbReference type="Gene3D" id="3.30.70.270">
    <property type="match status" value="1"/>
</dbReference>
<dbReference type="PROSITE" id="PS50887">
    <property type="entry name" value="GGDEF"/>
    <property type="match status" value="1"/>
</dbReference>
<dbReference type="SMART" id="SM00267">
    <property type="entry name" value="GGDEF"/>
    <property type="match status" value="1"/>
</dbReference>
<dbReference type="SUPFAM" id="SSF141868">
    <property type="entry name" value="EAL domain-like"/>
    <property type="match status" value="1"/>
</dbReference>
<dbReference type="SUPFAM" id="SSF158472">
    <property type="entry name" value="HAMP domain-like"/>
    <property type="match status" value="1"/>
</dbReference>
<gene>
    <name evidence="8" type="ORF">ZRA01_23190</name>
</gene>
<dbReference type="Proteomes" id="UP000318422">
    <property type="component" value="Unassembled WGS sequence"/>
</dbReference>
<dbReference type="SUPFAM" id="SSF55073">
    <property type="entry name" value="Nucleotide cyclase"/>
    <property type="match status" value="1"/>
</dbReference>
<dbReference type="Pfam" id="PF08447">
    <property type="entry name" value="PAS_3"/>
    <property type="match status" value="1"/>
</dbReference>
<dbReference type="FunFam" id="3.20.20.450:FF:000001">
    <property type="entry name" value="Cyclic di-GMP phosphodiesterase yahA"/>
    <property type="match status" value="1"/>
</dbReference>
<dbReference type="CDD" id="cd01948">
    <property type="entry name" value="EAL"/>
    <property type="match status" value="1"/>
</dbReference>
<dbReference type="PROSITE" id="PS50885">
    <property type="entry name" value="HAMP"/>
    <property type="match status" value="1"/>
</dbReference>
<dbReference type="Pfam" id="PF00563">
    <property type="entry name" value="EAL"/>
    <property type="match status" value="1"/>
</dbReference>
<dbReference type="EMBL" id="BJNV01000039">
    <property type="protein sequence ID" value="GEC96246.1"/>
    <property type="molecule type" value="Genomic_DNA"/>
</dbReference>
<dbReference type="PROSITE" id="PS50113">
    <property type="entry name" value="PAC"/>
    <property type="match status" value="2"/>
</dbReference>
<feature type="domain" description="EAL" evidence="5">
    <location>
        <begin position="850"/>
        <end position="1103"/>
    </location>
</feature>
<dbReference type="NCBIfam" id="TIGR00254">
    <property type="entry name" value="GGDEF"/>
    <property type="match status" value="1"/>
</dbReference>
<feature type="domain" description="PAC" evidence="4">
    <location>
        <begin position="332"/>
        <end position="384"/>
    </location>
</feature>
<dbReference type="AlphaFoldDB" id="A0A4Y4CV88"/>
<evidence type="ECO:0000256" key="1">
    <source>
        <dbReference type="SAM" id="Coils"/>
    </source>
</evidence>
<dbReference type="InterPro" id="IPR029016">
    <property type="entry name" value="GAF-like_dom_sf"/>
</dbReference>
<dbReference type="NCBIfam" id="TIGR00229">
    <property type="entry name" value="sensory_box"/>
    <property type="match status" value="2"/>
</dbReference>
<feature type="transmembrane region" description="Helical" evidence="2">
    <location>
        <begin position="12"/>
        <end position="36"/>
    </location>
</feature>
<dbReference type="FunFam" id="3.30.450.20:FF:000099">
    <property type="entry name" value="Sensory box sensor histidine kinase"/>
    <property type="match status" value="1"/>
</dbReference>
<dbReference type="InterPro" id="IPR003660">
    <property type="entry name" value="HAMP_dom"/>
</dbReference>
<feature type="transmembrane region" description="Helical" evidence="2">
    <location>
        <begin position="183"/>
        <end position="205"/>
    </location>
</feature>
<feature type="coiled-coil region" evidence="1">
    <location>
        <begin position="232"/>
        <end position="262"/>
    </location>
</feature>
<dbReference type="PANTHER" id="PTHR44757">
    <property type="entry name" value="DIGUANYLATE CYCLASE DGCP"/>
    <property type="match status" value="1"/>
</dbReference>
<dbReference type="SMART" id="SM00086">
    <property type="entry name" value="PAC"/>
    <property type="match status" value="2"/>
</dbReference>
<evidence type="ECO:0000313" key="9">
    <source>
        <dbReference type="Proteomes" id="UP000318422"/>
    </source>
</evidence>
<dbReference type="InterPro" id="IPR000160">
    <property type="entry name" value="GGDEF_dom"/>
</dbReference>
<dbReference type="Gene3D" id="3.20.20.450">
    <property type="entry name" value="EAL domain"/>
    <property type="match status" value="1"/>
</dbReference>
<reference evidence="8 9" key="1">
    <citation type="submission" date="2019-06" db="EMBL/GenBank/DDBJ databases">
        <title>Whole genome shotgun sequence of Zoogloea ramigera NBRC 15342.</title>
        <authorList>
            <person name="Hosoyama A."/>
            <person name="Uohara A."/>
            <person name="Ohji S."/>
            <person name="Ichikawa N."/>
        </authorList>
    </citation>
    <scope>NUCLEOTIDE SEQUENCE [LARGE SCALE GENOMIC DNA]</scope>
    <source>
        <strain evidence="8 9">NBRC 15342</strain>
    </source>
</reference>
<dbReference type="InterPro" id="IPR052155">
    <property type="entry name" value="Biofilm_reg_signaling"/>
</dbReference>
<comment type="caution">
    <text evidence="8">The sequence shown here is derived from an EMBL/GenBank/DDBJ whole genome shotgun (WGS) entry which is preliminary data.</text>
</comment>
<evidence type="ECO:0000259" key="6">
    <source>
        <dbReference type="PROSITE" id="PS50885"/>
    </source>
</evidence>
<feature type="domain" description="PAC" evidence="4">
    <location>
        <begin position="624"/>
        <end position="676"/>
    </location>
</feature>
<accession>A0A4Y4CV88</accession>
<dbReference type="InterPro" id="IPR035965">
    <property type="entry name" value="PAS-like_dom_sf"/>
</dbReference>
<keyword evidence="2" id="KW-0472">Membrane</keyword>
<dbReference type="InterPro" id="IPR003018">
    <property type="entry name" value="GAF"/>
</dbReference>
<dbReference type="InterPro" id="IPR001610">
    <property type="entry name" value="PAC"/>
</dbReference>
<dbReference type="Gene3D" id="3.30.450.40">
    <property type="match status" value="1"/>
</dbReference>
<dbReference type="GO" id="GO:0007165">
    <property type="term" value="P:signal transduction"/>
    <property type="evidence" value="ECO:0007669"/>
    <property type="project" value="InterPro"/>
</dbReference>
<keyword evidence="2" id="KW-1133">Transmembrane helix</keyword>
<organism evidence="8 9">
    <name type="scientific">Zoogloea ramigera</name>
    <dbReference type="NCBI Taxonomy" id="350"/>
    <lineage>
        <taxon>Bacteria</taxon>
        <taxon>Pseudomonadati</taxon>
        <taxon>Pseudomonadota</taxon>
        <taxon>Betaproteobacteria</taxon>
        <taxon>Rhodocyclales</taxon>
        <taxon>Zoogloeaceae</taxon>
        <taxon>Zoogloea</taxon>
    </lineage>
</organism>
<dbReference type="PANTHER" id="PTHR44757:SF2">
    <property type="entry name" value="BIOFILM ARCHITECTURE MAINTENANCE PROTEIN MBAA"/>
    <property type="match status" value="1"/>
</dbReference>
<dbReference type="InterPro" id="IPR000700">
    <property type="entry name" value="PAS-assoc_C"/>
</dbReference>
<sequence>MSGVFISLRWRLVAPLLALWAVGIVLLVSVVYASILERFQTLVEERADGIVAAVFSAAETARDPADLRRFLSSLGAARDVQRVALVAGRPLRVVASSDHSWHDQPLAALPDPALAEAIGRVNAGRKAERRLDSTHRVLEVLEPVLLVDDGHENGRLADGVLLLRLDASALWWAARDTVLSLSLWLGGILSAVAGLILLMVSRYVLRPADQIRAALGRRQAGGVDIDVPVGRRDELGELAAALNEMLDTLRTRNRQLARARDQHLAMLEGFPHLAWRAGVSGECDWFNRAWLAFTGRTLAQEANGGWVEAVHPDDREACLTAYRRAFEAREPFVFEYRLRAADGSYHWIADHGAPIHDADGVFTGYVGSCYDLQPARDNARDIKRMTRLYHALSDTNKAIVHTRDAATLLPQVCRIAVEFGELDLAWIAFPRGSGRELVVEAIYQRAGRRPIAPAELRCRQPLEALLARPLIVNEPQAAPGAAACEGCVASDPDSSFAFFPIRIADGGADADGVLALRKNERDFFDEHTVRLIEELTADVAFALRSYRREDVLRLAAKVFENNSEGIVISDCERRVVMTNRAFATLTGHAEESVRGTVLELFDPLHHPEGFVTMVREQAAEAGAWQGEVWLRRAGGETFPAALSLSVVQGDEGQVTHYVAVFSDVSQQKADEARIRFLASHDFLTGLPSRAELATMMGEAAALADRLERRLALCFLDLDRFKNVNDTLGHHVGDQLLIEVARRLESVLRPGESVLRHGGDEFVVLIPEGDDGAGLRAGATRLLAALDEPFRLAGCEFSLSTSVGVAVYPDDGRDAELLLDRADMAMYRAKEAGRNGVEFFTPGMDSVGGERLSLEYALRGALDRDELVLHYQPLMSADGRLVGAEALVRWQHPELGLLLPGRFIAIAEESGLILSLGKRVLHAVCAQLAAWRAAGLPLVPVAVNISALQFRRADFVDSIAAALHRHDIPAGLLTLELTESMVMRDVEQVARQLAELKALGVSIAIDDFGTGYSSLAYLKRFPLDKLKIDQSFVREINAGPEDRAIVASIVGLGHNLGLELVAEGVETESMASTLRQLGCDALQGWCYGHAEPADIFAARLEPAA</sequence>
<dbReference type="InterPro" id="IPR029787">
    <property type="entry name" value="Nucleotide_cyclase"/>
</dbReference>
<dbReference type="SMART" id="SM00052">
    <property type="entry name" value="EAL"/>
    <property type="match status" value="1"/>
</dbReference>
<dbReference type="CDD" id="cd06225">
    <property type="entry name" value="HAMP"/>
    <property type="match status" value="1"/>
</dbReference>
<feature type="domain" description="PAS" evidence="3">
    <location>
        <begin position="551"/>
        <end position="608"/>
    </location>
</feature>
<feature type="domain" description="GGDEF" evidence="7">
    <location>
        <begin position="708"/>
        <end position="841"/>
    </location>
</feature>
<evidence type="ECO:0000259" key="3">
    <source>
        <dbReference type="PROSITE" id="PS50112"/>
    </source>
</evidence>
<evidence type="ECO:0000259" key="4">
    <source>
        <dbReference type="PROSITE" id="PS50113"/>
    </source>
</evidence>
<dbReference type="Pfam" id="PF00990">
    <property type="entry name" value="GGDEF"/>
    <property type="match status" value="1"/>
</dbReference>
<evidence type="ECO:0000259" key="5">
    <source>
        <dbReference type="PROSITE" id="PS50883"/>
    </source>
</evidence>
<protein>
    <recommendedName>
        <fullName evidence="10">Sensor domain-containing diguanylate cyclase</fullName>
    </recommendedName>
</protein>
<keyword evidence="2" id="KW-0812">Transmembrane</keyword>
<keyword evidence="9" id="KW-1185">Reference proteome</keyword>
<dbReference type="GO" id="GO:0016020">
    <property type="term" value="C:membrane"/>
    <property type="evidence" value="ECO:0007669"/>
    <property type="project" value="InterPro"/>
</dbReference>
<evidence type="ECO:0008006" key="10">
    <source>
        <dbReference type="Google" id="ProtNLM"/>
    </source>
</evidence>
<dbReference type="InterPro" id="IPR001633">
    <property type="entry name" value="EAL_dom"/>
</dbReference>
<dbReference type="Gene3D" id="6.10.340.10">
    <property type="match status" value="1"/>
</dbReference>
<dbReference type="Gene3D" id="3.30.450.20">
    <property type="entry name" value="PAS domain"/>
    <property type="match status" value="2"/>
</dbReference>
<evidence type="ECO:0000313" key="8">
    <source>
        <dbReference type="EMBL" id="GEC96246.1"/>
    </source>
</evidence>
<proteinExistence type="predicted"/>
<evidence type="ECO:0000256" key="2">
    <source>
        <dbReference type="SAM" id="Phobius"/>
    </source>
</evidence>
<keyword evidence="1" id="KW-0175">Coiled coil</keyword>
<dbReference type="CDD" id="cd01949">
    <property type="entry name" value="GGDEF"/>
    <property type="match status" value="1"/>
</dbReference>